<dbReference type="Proteomes" id="UP000192472">
    <property type="component" value="Unassembled WGS sequence"/>
</dbReference>
<proteinExistence type="predicted"/>
<evidence type="ECO:0008006" key="3">
    <source>
        <dbReference type="Google" id="ProtNLM"/>
    </source>
</evidence>
<evidence type="ECO:0000313" key="1">
    <source>
        <dbReference type="EMBL" id="SMD33935.1"/>
    </source>
</evidence>
<keyword evidence="2" id="KW-1185">Reference proteome</keyword>
<dbReference type="AlphaFoldDB" id="A0A1W2GB96"/>
<dbReference type="RefSeq" id="WP_084372341.1">
    <property type="nucleotide sequence ID" value="NZ_FWYF01000002.1"/>
</dbReference>
<dbReference type="PROSITE" id="PS51257">
    <property type="entry name" value="PROKAR_LIPOPROTEIN"/>
    <property type="match status" value="1"/>
</dbReference>
<gene>
    <name evidence="1" type="ORF">SAMN04488029_1751</name>
</gene>
<dbReference type="EMBL" id="FWYF01000002">
    <property type="protein sequence ID" value="SMD33935.1"/>
    <property type="molecule type" value="Genomic_DNA"/>
</dbReference>
<organism evidence="1 2">
    <name type="scientific">Reichenbachiella faecimaris</name>
    <dbReference type="NCBI Taxonomy" id="692418"/>
    <lineage>
        <taxon>Bacteria</taxon>
        <taxon>Pseudomonadati</taxon>
        <taxon>Bacteroidota</taxon>
        <taxon>Cytophagia</taxon>
        <taxon>Cytophagales</taxon>
        <taxon>Reichenbachiellaceae</taxon>
        <taxon>Reichenbachiella</taxon>
    </lineage>
</organism>
<protein>
    <recommendedName>
        <fullName evidence="3">Lipoprotein</fullName>
    </recommendedName>
</protein>
<accession>A0A1W2GB96</accession>
<sequence>MKISLKSVRASTTGILAVGLLLISLSCFGLSDPSGELTLNRKNDALMVFTQWHFVDFKLPGGNLEALEFTAHVLPIFEVKRRVYLNLDEYQDQVIVMRAYQGSQVGENQFIAMAEIKIQEAIISGYFIYGRAEDHQYAIEGHFETEGNLVVPDMMGEDINYVLKARLTHK</sequence>
<reference evidence="1 2" key="1">
    <citation type="submission" date="2017-04" db="EMBL/GenBank/DDBJ databases">
        <authorList>
            <person name="Afonso C.L."/>
            <person name="Miller P.J."/>
            <person name="Scott M.A."/>
            <person name="Spackman E."/>
            <person name="Goraichik I."/>
            <person name="Dimitrov K.M."/>
            <person name="Suarez D.L."/>
            <person name="Swayne D.E."/>
        </authorList>
    </citation>
    <scope>NUCLEOTIDE SEQUENCE [LARGE SCALE GENOMIC DNA]</scope>
    <source>
        <strain evidence="1 2">DSM 26133</strain>
    </source>
</reference>
<evidence type="ECO:0000313" key="2">
    <source>
        <dbReference type="Proteomes" id="UP000192472"/>
    </source>
</evidence>
<name>A0A1W2GB96_REIFA</name>